<gene>
    <name evidence="2" type="ORF">CVT26_014843</name>
</gene>
<dbReference type="InParanoid" id="A0A409XWZ1"/>
<feature type="region of interest" description="Disordered" evidence="1">
    <location>
        <begin position="647"/>
        <end position="685"/>
    </location>
</feature>
<feature type="compositionally biased region" description="Basic and acidic residues" evidence="1">
    <location>
        <begin position="1094"/>
        <end position="1105"/>
    </location>
</feature>
<feature type="region of interest" description="Disordered" evidence="1">
    <location>
        <begin position="209"/>
        <end position="322"/>
    </location>
</feature>
<dbReference type="AlphaFoldDB" id="A0A409XWZ1"/>
<proteinExistence type="predicted"/>
<name>A0A409XWZ1_9AGAR</name>
<feature type="compositionally biased region" description="Acidic residues" evidence="1">
    <location>
        <begin position="591"/>
        <end position="600"/>
    </location>
</feature>
<dbReference type="Proteomes" id="UP000284706">
    <property type="component" value="Unassembled WGS sequence"/>
</dbReference>
<organism evidence="2 3">
    <name type="scientific">Gymnopilus dilepis</name>
    <dbReference type="NCBI Taxonomy" id="231916"/>
    <lineage>
        <taxon>Eukaryota</taxon>
        <taxon>Fungi</taxon>
        <taxon>Dikarya</taxon>
        <taxon>Basidiomycota</taxon>
        <taxon>Agaricomycotina</taxon>
        <taxon>Agaricomycetes</taxon>
        <taxon>Agaricomycetidae</taxon>
        <taxon>Agaricales</taxon>
        <taxon>Agaricineae</taxon>
        <taxon>Hymenogastraceae</taxon>
        <taxon>Gymnopilus</taxon>
    </lineage>
</organism>
<comment type="caution">
    <text evidence="2">The sequence shown here is derived from an EMBL/GenBank/DDBJ whole genome shotgun (WGS) entry which is preliminary data.</text>
</comment>
<feature type="compositionally biased region" description="Pro residues" evidence="1">
    <location>
        <begin position="980"/>
        <end position="990"/>
    </location>
</feature>
<feature type="compositionally biased region" description="Basic residues" evidence="1">
    <location>
        <begin position="313"/>
        <end position="322"/>
    </location>
</feature>
<feature type="compositionally biased region" description="Basic and acidic residues" evidence="1">
    <location>
        <begin position="282"/>
        <end position="304"/>
    </location>
</feature>
<feature type="region of interest" description="Disordered" evidence="1">
    <location>
        <begin position="580"/>
        <end position="615"/>
    </location>
</feature>
<feature type="compositionally biased region" description="Basic residues" evidence="1">
    <location>
        <begin position="991"/>
        <end position="1000"/>
    </location>
</feature>
<evidence type="ECO:0000256" key="1">
    <source>
        <dbReference type="SAM" id="MobiDB-lite"/>
    </source>
</evidence>
<evidence type="ECO:0000313" key="2">
    <source>
        <dbReference type="EMBL" id="PPQ95269.1"/>
    </source>
</evidence>
<dbReference type="OrthoDB" id="3058629at2759"/>
<feature type="compositionally biased region" description="Acidic residues" evidence="1">
    <location>
        <begin position="935"/>
        <end position="944"/>
    </location>
</feature>
<protein>
    <submittedName>
        <fullName evidence="2">Uncharacterized protein</fullName>
    </submittedName>
</protein>
<keyword evidence="3" id="KW-1185">Reference proteome</keyword>
<feature type="compositionally biased region" description="Basic residues" evidence="1">
    <location>
        <begin position="1080"/>
        <end position="1093"/>
    </location>
</feature>
<sequence>MSEPRHLSDLTIVRGPVVDNEERKEEYPWYYAEDAGGFVLDFGHSAWQKKIHAMTLDYLHSCNQRFEASNTRQSFREAYSRFQAGLAEYAETNCGDFVIPFKKHLGEAIKECGQTDRSYLTWLCGKEQQYLRDKYGPVFFKAVENWLITHMAVSRFSQPVYGSYFLCCEACESDDGEVYEGEDGEDYDDGINMDLYHGWIDEPRRYRVSGRVSSSPKTPDTKRSASASPSKVGSAVKTPGNSTLPPPSPSPTPVRSRKRTKSPLSTPLRDSGGSVIVEGEELEHGHALRGRTSKEIKASIKEESPSPSPAFSRHSREKVRARSLVRASTADDPDESMPPHFPHLIAVNAAEGLVKAGQANYNALTTTSMSQAEEAATPPILRDPVIDPENGRDAPDWYYGEDAGGFVLNFGKYAGKSLNQAPIQYLQWCRNTFTRDHSHPMFMAVLQKFQDGLDQHAETNFGDFVIPLRKHLGETIRECALSSDRQYLEWLCKEDQQHLRDKYGNVLFKAAENWLRNNPRAISRRIFLPYLFCESCDDEYLPVYDHDMGYIGYSEDYDEEDGAADADMWLDDGYAQLDMRSMVGGRNGSPPDEEEDEPYEENLSVKSEDEEDVGNQPYRYMAQNSEWVEHEGVEQTQGVLVKIEDSANHEGSSQAHTEYGPSVKKESASPSPERYQRPPTPQILHDPIVDQENEDQYGWYYDEDAGGHVLDFGKFKGRRIHATSLSYLYWCKRKFKRTARFIDFLDAFDRFHDGLEKYAETNYGEFIVPFGRKHRGKTIQQCRDKPWLTWIDRNLSRMRVMSRKYGVFFKAVKQWLAHPRHQEAHRDIGELLARTEYEDDLDLKREYEEDYDDEPTESDREFIVSDDEEILVEGSSDGERSTNVTEGSDGGSSDDTDDSEATSASSTPESDMPITELKTRSRRKPSSRPAKDNFIENDEQEDGSAEYTPPQTPEPESLAETSTRILRSSTRKKGRANRDGPPPSPSPTPARPRKRSRVRSRSSTLVPSSNSPGGDDDPREEIFQSLMKEVALSAKKKATSTRRAAASPSPTPARRHVRDRDHRESSPNGSDAHSGESPRKLRRIIKTPPRSKGKNREEGNSLERGRARRSQTPITPSRTKAGRRLYKVVGDSDVEVSPIIQSPVKGPTAPPKANNEAATQTRVVADYFVHFDPSRKLPPRVQDALDTLVSYVHEQQTVIDTETIASDGSSDIQMLS</sequence>
<feature type="compositionally biased region" description="Low complexity" evidence="1">
    <location>
        <begin position="901"/>
        <end position="911"/>
    </location>
</feature>
<dbReference type="EMBL" id="NHYE01001430">
    <property type="protein sequence ID" value="PPQ95269.1"/>
    <property type="molecule type" value="Genomic_DNA"/>
</dbReference>
<accession>A0A409XWZ1</accession>
<evidence type="ECO:0000313" key="3">
    <source>
        <dbReference type="Proteomes" id="UP000284706"/>
    </source>
</evidence>
<feature type="compositionally biased region" description="Polar residues" evidence="1">
    <location>
        <begin position="959"/>
        <end position="968"/>
    </location>
</feature>
<reference evidence="2 3" key="1">
    <citation type="journal article" date="2018" name="Evol. Lett.">
        <title>Horizontal gene cluster transfer increased hallucinogenic mushroom diversity.</title>
        <authorList>
            <person name="Reynolds H.T."/>
            <person name="Vijayakumar V."/>
            <person name="Gluck-Thaler E."/>
            <person name="Korotkin H.B."/>
            <person name="Matheny P.B."/>
            <person name="Slot J.C."/>
        </authorList>
    </citation>
    <scope>NUCLEOTIDE SEQUENCE [LARGE SCALE GENOMIC DNA]</scope>
    <source>
        <strain evidence="2 3">SRW20</strain>
    </source>
</reference>
<feature type="compositionally biased region" description="Low complexity" evidence="1">
    <location>
        <begin position="1001"/>
        <end position="1012"/>
    </location>
</feature>
<feature type="region of interest" description="Disordered" evidence="1">
    <location>
        <begin position="847"/>
        <end position="1125"/>
    </location>
</feature>